<proteinExistence type="predicted"/>
<keyword evidence="1" id="KW-0175">Coiled coil</keyword>
<reference evidence="2 3" key="1">
    <citation type="submission" date="2015-08" db="EMBL/GenBank/DDBJ databases">
        <title>Ancestral chromatin configuration constrains chromatin evolution on differentiating sex chromosomes in Drosophila.</title>
        <authorList>
            <person name="Zhou Q."/>
            <person name="Bachtrog D."/>
        </authorList>
    </citation>
    <scope>NUCLEOTIDE SEQUENCE [LARGE SCALE GENOMIC DNA]</scope>
    <source>
        <tissue evidence="2">Whole larvae</tissue>
    </source>
</reference>
<dbReference type="Proteomes" id="UP000494163">
    <property type="component" value="Chromosome 2R"/>
</dbReference>
<gene>
    <name evidence="2" type="ORF">Dbus_chr2Rg1495</name>
</gene>
<keyword evidence="3" id="KW-1185">Reference proteome</keyword>
<sequence>ATNEVITTDQLKYRRLVASKDLRFKNRYDKLFSWYPEQQEIEYSRIREIYCESRQQYGDEQFDKFATRERLNDKHRCLSQAEQLNLELAEQQSKDQQQQQQPTEVNCFVPMTTNGEYGRCRPTHIHYCT</sequence>
<dbReference type="EMBL" id="CP012524">
    <property type="protein sequence ID" value="ALC41916.1"/>
    <property type="molecule type" value="Genomic_DNA"/>
</dbReference>
<feature type="non-terminal residue" evidence="2">
    <location>
        <position position="129"/>
    </location>
</feature>
<feature type="coiled-coil region" evidence="1">
    <location>
        <begin position="74"/>
        <end position="101"/>
    </location>
</feature>
<dbReference type="OMA" id="LESRQMY"/>
<dbReference type="AlphaFoldDB" id="A0A0M4E665"/>
<organism evidence="2 3">
    <name type="scientific">Drosophila busckii</name>
    <name type="common">Fruit fly</name>
    <dbReference type="NCBI Taxonomy" id="30019"/>
    <lineage>
        <taxon>Eukaryota</taxon>
        <taxon>Metazoa</taxon>
        <taxon>Ecdysozoa</taxon>
        <taxon>Arthropoda</taxon>
        <taxon>Hexapoda</taxon>
        <taxon>Insecta</taxon>
        <taxon>Pterygota</taxon>
        <taxon>Neoptera</taxon>
        <taxon>Endopterygota</taxon>
        <taxon>Diptera</taxon>
        <taxon>Brachycera</taxon>
        <taxon>Muscomorpha</taxon>
        <taxon>Ephydroidea</taxon>
        <taxon>Drosophilidae</taxon>
        <taxon>Drosophila</taxon>
    </lineage>
</organism>
<feature type="non-terminal residue" evidence="2">
    <location>
        <position position="1"/>
    </location>
</feature>
<protein>
    <submittedName>
        <fullName evidence="2">CG34106</fullName>
    </submittedName>
</protein>
<evidence type="ECO:0000313" key="3">
    <source>
        <dbReference type="Proteomes" id="UP000494163"/>
    </source>
</evidence>
<name>A0A0M4E665_DROBS</name>
<evidence type="ECO:0000256" key="1">
    <source>
        <dbReference type="SAM" id="Coils"/>
    </source>
</evidence>
<accession>A0A0M4E665</accession>
<dbReference type="OrthoDB" id="8030174at2759"/>
<evidence type="ECO:0000313" key="2">
    <source>
        <dbReference type="EMBL" id="ALC41916.1"/>
    </source>
</evidence>